<dbReference type="EMBL" id="CP024985">
    <property type="protein sequence ID" value="ATZ22375.1"/>
    <property type="molecule type" value="Genomic_DNA"/>
</dbReference>
<sequence>MIVLLVIGVPVLTAAMTGATFVRVGVTVRSRSLRPLLRTLACFQLSLAAFGIATLAFGWGHLTGFSVPDPYAQCNGAGFDRTVPQRHLVTKSVFPVSIVCSDYPDGRDGDEQVPDWVNPTVFAASGVGIAALVAIPFTARERRRRTGAGPTRREQPDAAPTGG</sequence>
<keyword evidence="2" id="KW-1185">Reference proteome</keyword>
<evidence type="ECO:0000313" key="2">
    <source>
        <dbReference type="Proteomes" id="UP000231791"/>
    </source>
</evidence>
<organism evidence="1 2">
    <name type="scientific">Streptomyces lavendulae subsp. lavendulae</name>
    <dbReference type="NCBI Taxonomy" id="58340"/>
    <lineage>
        <taxon>Bacteria</taxon>
        <taxon>Bacillati</taxon>
        <taxon>Actinomycetota</taxon>
        <taxon>Actinomycetes</taxon>
        <taxon>Kitasatosporales</taxon>
        <taxon>Streptomycetaceae</taxon>
        <taxon>Streptomyces</taxon>
    </lineage>
</organism>
<name>A0A2K8P9S7_STRLA</name>
<dbReference type="KEGG" id="slx:SLAV_02255"/>
<dbReference type="Proteomes" id="UP000231791">
    <property type="component" value="Chromosome"/>
</dbReference>
<reference evidence="1 2" key="1">
    <citation type="submission" date="2017-11" db="EMBL/GenBank/DDBJ databases">
        <title>Complete genome sequence of Streptomyces lavendulae subsp. lavendulae CCM 3239 (formerly 'Streptomyces aureofaciens CCM 3239'), the producer of the angucycline-type antibiotic auricin.</title>
        <authorList>
            <person name="Busche T."/>
            <person name="Novakova R."/>
            <person name="Al'Dilaimi A."/>
            <person name="Homerova D."/>
            <person name="Feckova L."/>
            <person name="Rezuchova B."/>
            <person name="Mingyar E."/>
            <person name="Csolleiova D."/>
            <person name="Bekeova C."/>
            <person name="Winkler A."/>
            <person name="Sevcikova B."/>
            <person name="Kalinowski J."/>
            <person name="Kormanec J."/>
            <person name="Ruckert C."/>
        </authorList>
    </citation>
    <scope>NUCLEOTIDE SEQUENCE [LARGE SCALE GENOMIC DNA]</scope>
    <source>
        <strain evidence="1 2">CCM 3239</strain>
    </source>
</reference>
<evidence type="ECO:0000313" key="1">
    <source>
        <dbReference type="EMBL" id="ATZ22375.1"/>
    </source>
</evidence>
<dbReference type="AlphaFoldDB" id="A0A2K8P9S7"/>
<proteinExistence type="predicted"/>
<gene>
    <name evidence="1" type="ORF">SLAV_02255</name>
</gene>
<accession>A0A2K8P9S7</accession>
<protein>
    <submittedName>
        <fullName evidence="1">Uncharacterized protein</fullName>
    </submittedName>
</protein>